<dbReference type="InterPro" id="IPR036291">
    <property type="entry name" value="NAD(P)-bd_dom_sf"/>
</dbReference>
<feature type="domain" description="NAD(P)-binding" evidence="1">
    <location>
        <begin position="2"/>
        <end position="107"/>
    </location>
</feature>
<evidence type="ECO:0000259" key="1">
    <source>
        <dbReference type="Pfam" id="PF16363"/>
    </source>
</evidence>
<protein>
    <recommendedName>
        <fullName evidence="1">NAD(P)-binding domain-containing protein</fullName>
    </recommendedName>
</protein>
<proteinExistence type="predicted"/>
<dbReference type="Gene3D" id="3.40.50.720">
    <property type="entry name" value="NAD(P)-binding Rossmann-like Domain"/>
    <property type="match status" value="1"/>
</dbReference>
<name>A0A382ZUW6_9ZZZZ</name>
<organism evidence="2">
    <name type="scientific">marine metagenome</name>
    <dbReference type="NCBI Taxonomy" id="408172"/>
    <lineage>
        <taxon>unclassified sequences</taxon>
        <taxon>metagenomes</taxon>
        <taxon>ecological metagenomes</taxon>
    </lineage>
</organism>
<feature type="non-terminal residue" evidence="2">
    <location>
        <position position="1"/>
    </location>
</feature>
<dbReference type="InterPro" id="IPR016040">
    <property type="entry name" value="NAD(P)-bd_dom"/>
</dbReference>
<dbReference type="InterPro" id="IPR013445">
    <property type="entry name" value="CDP_4_6_deHydtase"/>
</dbReference>
<sequence length="255" mass="28096">QNRLNQMLESSCPQIVFHLAAQSLVRSSYESPVETFMTNAVGIVSLLQAIRKIPSVEAIIIVTSDKCYENREWVWGYRETDQLGGRDPYSASKGCAEIATWSMQKSFFAPYAFDGHPARIATARAGNVVGGGDWSQERLIPDIVRGCLSSGGEVHLRYPGAVRPWQHVLEPLGGYLLLAERLVLNPEGMDEAWNFGPLLIGDRTVLQVAQSMVDAIGMGRIVIDGNTPHVNEASIIRLDCEKAKSLLAWVPLLTF</sequence>
<dbReference type="NCBIfam" id="TIGR02622">
    <property type="entry name" value="CDP_4_6_dhtase"/>
    <property type="match status" value="1"/>
</dbReference>
<dbReference type="PANTHER" id="PTHR43000">
    <property type="entry name" value="DTDP-D-GLUCOSE 4,6-DEHYDRATASE-RELATED"/>
    <property type="match status" value="1"/>
</dbReference>
<gene>
    <name evidence="2" type="ORF">METZ01_LOCUS451679</name>
</gene>
<reference evidence="2" key="1">
    <citation type="submission" date="2018-05" db="EMBL/GenBank/DDBJ databases">
        <authorList>
            <person name="Lanie J.A."/>
            <person name="Ng W.-L."/>
            <person name="Kazmierczak K.M."/>
            <person name="Andrzejewski T.M."/>
            <person name="Davidsen T.M."/>
            <person name="Wayne K.J."/>
            <person name="Tettelin H."/>
            <person name="Glass J.I."/>
            <person name="Rusch D."/>
            <person name="Podicherti R."/>
            <person name="Tsui H.-C.T."/>
            <person name="Winkler M.E."/>
        </authorList>
    </citation>
    <scope>NUCLEOTIDE SEQUENCE</scope>
</reference>
<dbReference type="Pfam" id="PF16363">
    <property type="entry name" value="GDP_Man_Dehyd"/>
    <property type="match status" value="1"/>
</dbReference>
<dbReference type="Gene3D" id="3.90.25.10">
    <property type="entry name" value="UDP-galactose 4-epimerase, domain 1"/>
    <property type="match status" value="1"/>
</dbReference>
<dbReference type="SUPFAM" id="SSF51735">
    <property type="entry name" value="NAD(P)-binding Rossmann-fold domains"/>
    <property type="match status" value="1"/>
</dbReference>
<dbReference type="AlphaFoldDB" id="A0A382ZUW6"/>
<feature type="non-terminal residue" evidence="2">
    <location>
        <position position="255"/>
    </location>
</feature>
<dbReference type="EMBL" id="UINC01186558">
    <property type="protein sequence ID" value="SVD98825.1"/>
    <property type="molecule type" value="Genomic_DNA"/>
</dbReference>
<evidence type="ECO:0000313" key="2">
    <source>
        <dbReference type="EMBL" id="SVD98825.1"/>
    </source>
</evidence>
<accession>A0A382ZUW6</accession>